<dbReference type="InterPro" id="IPR004839">
    <property type="entry name" value="Aminotransferase_I/II_large"/>
</dbReference>
<keyword evidence="5" id="KW-0663">Pyridoxal phosphate</keyword>
<dbReference type="InParanoid" id="A0A6J2X087"/>
<dbReference type="PANTHER" id="PTHR11751">
    <property type="entry name" value="ALANINE AMINOTRANSFERASE"/>
    <property type="match status" value="1"/>
</dbReference>
<dbReference type="Gene3D" id="3.90.1150.10">
    <property type="entry name" value="Aspartate Aminotransferase, domain 1"/>
    <property type="match status" value="1"/>
</dbReference>
<evidence type="ECO:0000256" key="13">
    <source>
        <dbReference type="ARBA" id="ARBA00082840"/>
    </source>
</evidence>
<dbReference type="Pfam" id="PF00155">
    <property type="entry name" value="Aminotran_1_2"/>
    <property type="match status" value="1"/>
</dbReference>
<dbReference type="Proteomes" id="UP000504632">
    <property type="component" value="Chromosome 2"/>
</dbReference>
<comment type="function">
    <text evidence="10">Catalyzes the reversible transamination between alanine and 2-oxoglutarate to form pyruvate and glutamate.</text>
</comment>
<dbReference type="InterPro" id="IPR015421">
    <property type="entry name" value="PyrdxlP-dep_Trfase_major"/>
</dbReference>
<dbReference type="Gene3D" id="3.40.640.10">
    <property type="entry name" value="Type I PLP-dependent aspartate aminotransferase-like (Major domain)"/>
    <property type="match status" value="1"/>
</dbReference>
<dbReference type="RefSeq" id="XP_030650013.1">
    <property type="nucleotide sequence ID" value="XM_030794153.1"/>
</dbReference>
<evidence type="ECO:0000259" key="14">
    <source>
        <dbReference type="Pfam" id="PF00155"/>
    </source>
</evidence>
<evidence type="ECO:0000313" key="16">
    <source>
        <dbReference type="RefSeq" id="XP_030650013.1"/>
    </source>
</evidence>
<reference evidence="16" key="1">
    <citation type="submission" date="2025-08" db="UniProtKB">
        <authorList>
            <consortium name="RefSeq"/>
        </authorList>
    </citation>
    <scope>IDENTIFICATION</scope>
</reference>
<keyword evidence="3 16" id="KW-0032">Aminotransferase</keyword>
<dbReference type="CTD" id="84706"/>
<dbReference type="GeneID" id="115830106"/>
<evidence type="ECO:0000256" key="6">
    <source>
        <dbReference type="ARBA" id="ARBA00025708"/>
    </source>
</evidence>
<dbReference type="InterPro" id="IPR015422">
    <property type="entry name" value="PyrdxlP-dep_Trfase_small"/>
</dbReference>
<evidence type="ECO:0000256" key="9">
    <source>
        <dbReference type="ARBA" id="ARBA00047412"/>
    </source>
</evidence>
<dbReference type="PANTHER" id="PTHR11751:SF311">
    <property type="entry name" value="ALANINE AMINOTRANSFERASE 2"/>
    <property type="match status" value="1"/>
</dbReference>
<dbReference type="UniPathway" id="UPA00528">
    <property type="reaction ID" value="UER00586"/>
</dbReference>
<dbReference type="FunFam" id="3.40.640.10:FF:000226">
    <property type="entry name" value="Alanine aminotransferase 2"/>
    <property type="match status" value="1"/>
</dbReference>
<dbReference type="AlphaFoldDB" id="A0A6J2X087"/>
<dbReference type="SUPFAM" id="SSF53383">
    <property type="entry name" value="PLP-dependent transferases"/>
    <property type="match status" value="1"/>
</dbReference>
<comment type="subunit">
    <text evidence="2">Homodimer.</text>
</comment>
<comment type="pathway">
    <text evidence="6">Amino-acid degradation; L-alanine degradation via transaminase pathway; pyruvate from L-alanine: step 1/1.</text>
</comment>
<evidence type="ECO:0000256" key="5">
    <source>
        <dbReference type="ARBA" id="ARBA00022898"/>
    </source>
</evidence>
<evidence type="ECO:0000256" key="3">
    <source>
        <dbReference type="ARBA" id="ARBA00022576"/>
    </source>
</evidence>
<dbReference type="EC" id="2.6.1.2" evidence="8"/>
<dbReference type="Gene3D" id="1.10.287.1970">
    <property type="match status" value="1"/>
</dbReference>
<comment type="cofactor">
    <cofactor evidence="1">
        <name>pyridoxal 5'-phosphate</name>
        <dbReference type="ChEBI" id="CHEBI:597326"/>
    </cofactor>
</comment>
<comment type="catalytic activity">
    <reaction evidence="9">
        <text>L-alanine + 2-oxoglutarate = pyruvate + L-glutamate</text>
        <dbReference type="Rhea" id="RHEA:19453"/>
        <dbReference type="ChEBI" id="CHEBI:15361"/>
        <dbReference type="ChEBI" id="CHEBI:16810"/>
        <dbReference type="ChEBI" id="CHEBI:29985"/>
        <dbReference type="ChEBI" id="CHEBI:57972"/>
        <dbReference type="EC" id="2.6.1.2"/>
    </reaction>
</comment>
<gene>
    <name evidence="16" type="primary">gpt2</name>
</gene>
<evidence type="ECO:0000256" key="8">
    <source>
        <dbReference type="ARBA" id="ARBA00026106"/>
    </source>
</evidence>
<evidence type="ECO:0000256" key="12">
    <source>
        <dbReference type="ARBA" id="ARBA00080230"/>
    </source>
</evidence>
<dbReference type="GO" id="GO:0005737">
    <property type="term" value="C:cytoplasm"/>
    <property type="evidence" value="ECO:0007669"/>
    <property type="project" value="UniProtKB-ARBA"/>
</dbReference>
<evidence type="ECO:0000256" key="11">
    <source>
        <dbReference type="ARBA" id="ARBA00076221"/>
    </source>
</evidence>
<keyword evidence="4" id="KW-0808">Transferase</keyword>
<dbReference type="GO" id="GO:0004021">
    <property type="term" value="F:L-alanine:2-oxoglutarate aminotransferase activity"/>
    <property type="evidence" value="ECO:0007669"/>
    <property type="project" value="UniProtKB-EC"/>
</dbReference>
<evidence type="ECO:0000256" key="4">
    <source>
        <dbReference type="ARBA" id="ARBA00022679"/>
    </source>
</evidence>
<evidence type="ECO:0000256" key="10">
    <source>
        <dbReference type="ARBA" id="ARBA00053077"/>
    </source>
</evidence>
<comment type="similarity">
    <text evidence="7">Belongs to the class-I pyridoxal-phosphate-dependent aminotransferase family. Alanine aminotransferase subfamily.</text>
</comment>
<evidence type="ECO:0000313" key="15">
    <source>
        <dbReference type="Proteomes" id="UP000504632"/>
    </source>
</evidence>
<feature type="domain" description="Aminotransferase class I/classII large" evidence="14">
    <location>
        <begin position="174"/>
        <end position="537"/>
    </location>
</feature>
<dbReference type="FunFam" id="1.10.287.1970:FF:000001">
    <property type="entry name" value="Alanine aminotransferase 2"/>
    <property type="match status" value="1"/>
</dbReference>
<dbReference type="GO" id="GO:0030170">
    <property type="term" value="F:pyridoxal phosphate binding"/>
    <property type="evidence" value="ECO:0007669"/>
    <property type="project" value="InterPro"/>
</dbReference>
<protein>
    <recommendedName>
        <fullName evidence="8">alanine transaminase</fullName>
        <ecNumber evidence="8">2.6.1.2</ecNumber>
    </recommendedName>
    <alternativeName>
        <fullName evidence="12">Glutamate pyruvate transaminase 2</fullName>
    </alternativeName>
    <alternativeName>
        <fullName evidence="11">Glutamic--alanine transaminase 2</fullName>
    </alternativeName>
    <alternativeName>
        <fullName evidence="13">Glutamic--pyruvic transaminase 2</fullName>
    </alternativeName>
</protein>
<dbReference type="InterPro" id="IPR015424">
    <property type="entry name" value="PyrdxlP-dep_Trfase"/>
</dbReference>
<name>A0A6J2X087_CHACN</name>
<dbReference type="FunFam" id="3.90.1150.10:FF:000345">
    <property type="entry name" value="Alanine aminotransferase 2"/>
    <property type="match status" value="1"/>
</dbReference>
<accession>A0A6J2X087</accession>
<evidence type="ECO:0000256" key="7">
    <source>
        <dbReference type="ARBA" id="ARBA00025785"/>
    </source>
</evidence>
<organism evidence="15 16">
    <name type="scientific">Chanos chanos</name>
    <name type="common">Milkfish</name>
    <name type="synonym">Mugil chanos</name>
    <dbReference type="NCBI Taxonomy" id="29144"/>
    <lineage>
        <taxon>Eukaryota</taxon>
        <taxon>Metazoa</taxon>
        <taxon>Chordata</taxon>
        <taxon>Craniata</taxon>
        <taxon>Vertebrata</taxon>
        <taxon>Euteleostomi</taxon>
        <taxon>Actinopterygii</taxon>
        <taxon>Neopterygii</taxon>
        <taxon>Teleostei</taxon>
        <taxon>Ostariophysi</taxon>
        <taxon>Gonorynchiformes</taxon>
        <taxon>Chanidae</taxon>
        <taxon>Chanos</taxon>
    </lineage>
</organism>
<evidence type="ECO:0000256" key="1">
    <source>
        <dbReference type="ARBA" id="ARBA00001933"/>
    </source>
</evidence>
<keyword evidence="15" id="KW-1185">Reference proteome</keyword>
<dbReference type="GO" id="GO:0042853">
    <property type="term" value="P:L-alanine catabolic process"/>
    <property type="evidence" value="ECO:0007669"/>
    <property type="project" value="UniProtKB-UniPathway"/>
</dbReference>
<evidence type="ECO:0000256" key="2">
    <source>
        <dbReference type="ARBA" id="ARBA00011738"/>
    </source>
</evidence>
<proteinExistence type="inferred from homology"/>
<dbReference type="CDD" id="cd00609">
    <property type="entry name" value="AAT_like"/>
    <property type="match status" value="1"/>
</dbReference>
<dbReference type="InterPro" id="IPR045088">
    <property type="entry name" value="ALAT1/2-like"/>
</dbReference>
<dbReference type="OrthoDB" id="1732682at2759"/>
<sequence>MHRIKPLANRSLIAGAFDQYSASVKTKSLKTPPCRIGTVRHKTGSVEKYGLKRFSTAEATVAATRGQEKMREKTLTMETLNPQVKAVEYAVRGPIVIKAGEIERCLQEGEKKPFTEVIKANIGDAHAMGQQPITFLRQVVALCTFPELMESPAFPDDAKQRAHRILQGCGGFSLGSYSASQGVECIRRDVAAYVEQRDQGVPANWDDIYLTTGASDGIASVLRLLVSGHGSSRTGVMIPIPQYPLYSAAIAEMGAVQVNYYLDEDNCWALDIAELHRAYQKAKEHCQPRVICIINPGNPTGQVQSKKCIEEVLHFAYEENLFVMSDEVYQDNVYAPDCQFHSFKKVLYEMGPEYFNSVELASFHSTSKGYTGECGFRGGYMEVINLDPEVKAQLVKLLSVRLCPPVSGQAAMDVIVNPPLPTEPSFNQFQKEKAAVLGALAEKAKMTEQILNCVPGIKCNPVQGAMYAFPQIFIPPRAVEEAKALGMQPDMLYCLRLLEETGICVVPGSGFGQREGTYHFRMTILPSTEKLKVLLDKVRDFHVRFLKEYSALDEPSR</sequence>